<dbReference type="SUPFAM" id="SSF52518">
    <property type="entry name" value="Thiamin diphosphate-binding fold (THDP-binding)"/>
    <property type="match status" value="1"/>
</dbReference>
<keyword evidence="2" id="KW-0560">Oxidoreductase</keyword>
<dbReference type="Proteomes" id="UP000539372">
    <property type="component" value="Unassembled WGS sequence"/>
</dbReference>
<evidence type="ECO:0000256" key="3">
    <source>
        <dbReference type="ARBA" id="ARBA00023052"/>
    </source>
</evidence>
<comment type="caution">
    <text evidence="7">The sequence shown here is derived from an EMBL/GenBank/DDBJ whole genome shotgun (WGS) entry which is preliminary data.</text>
</comment>
<protein>
    <submittedName>
        <fullName evidence="7">Thiamine pyrophosphate-dependent dehydrogenase E1 component subunit alpha</fullName>
    </submittedName>
</protein>
<evidence type="ECO:0000256" key="1">
    <source>
        <dbReference type="ARBA" id="ARBA00001964"/>
    </source>
</evidence>
<evidence type="ECO:0000313" key="7">
    <source>
        <dbReference type="EMBL" id="NMM45701.1"/>
    </source>
</evidence>
<reference evidence="7 8" key="1">
    <citation type="submission" date="2020-04" db="EMBL/GenBank/DDBJ databases">
        <title>Rhodospirillaceae bacterium KN72 isolated from deep sea.</title>
        <authorList>
            <person name="Zhang D.-C."/>
        </authorList>
    </citation>
    <scope>NUCLEOTIDE SEQUENCE [LARGE SCALE GENOMIC DNA]</scope>
    <source>
        <strain evidence="7 8">KN72</strain>
    </source>
</reference>
<evidence type="ECO:0000256" key="4">
    <source>
        <dbReference type="ARBA" id="ARBA00025211"/>
    </source>
</evidence>
<accession>A0A7Y0E1Y2</accession>
<keyword evidence="3" id="KW-0786">Thiamine pyrophosphate</keyword>
<organism evidence="7 8">
    <name type="scientific">Pacificispira spongiicola</name>
    <dbReference type="NCBI Taxonomy" id="2729598"/>
    <lineage>
        <taxon>Bacteria</taxon>
        <taxon>Pseudomonadati</taxon>
        <taxon>Pseudomonadota</taxon>
        <taxon>Alphaproteobacteria</taxon>
        <taxon>Rhodospirillales</taxon>
        <taxon>Rhodospirillaceae</taxon>
        <taxon>Pacificispira</taxon>
    </lineage>
</organism>
<proteinExistence type="predicted"/>
<sequence length="365" mass="39832">MVKISLLAEITVIKLCATSGKPTQNNRVCRENAPVTKKAVARRKQNVPPKELLQDLFTTAYKIRNFESEGIKLYRQGLIRGYFHPYLGEEGIATGACAALEDRDYIASTHRGHGHCIARGASIDGMVAELLQKRTGYCKGYGGSMHIADITQNNLGANGIVGAGTPLGVGAALANQVRGSDAVTITFTTDGATNNGTFLEALNLAAIWDLNFILIIENNQYAVSTTIEESTREPDLYKRGLAIGVDSVQIDGNDSLLVYQTVSDAVEKCRAGKGPVLIEAKTFRHSGHHVNDPGKYMPEERLAYYKARDPVDRARENLITMGGMSAEEVRKIEEAIEKEFADAVEAAKNAGEITVEEFREFVSEY</sequence>
<name>A0A7Y0E1Y2_9PROT</name>
<dbReference type="CDD" id="cd02000">
    <property type="entry name" value="TPP_E1_PDC_ADC_BCADC"/>
    <property type="match status" value="1"/>
</dbReference>
<comment type="function">
    <text evidence="4">The pyruvate dehydrogenase complex catalyzes the overall conversion of pyruvate to acetyl-CoA and CO(2). It contains multiple copies of three enzymatic components: pyruvate dehydrogenase (E1), dihydrolipoamide acetyltransferase (E2) and lipoamide dehydrogenase (E3).</text>
</comment>
<dbReference type="GO" id="GO:0004739">
    <property type="term" value="F:pyruvate dehydrogenase (acetyl-transferring) activity"/>
    <property type="evidence" value="ECO:0007669"/>
    <property type="project" value="UniProtKB-EC"/>
</dbReference>
<dbReference type="AlphaFoldDB" id="A0A7Y0E1Y2"/>
<evidence type="ECO:0000256" key="2">
    <source>
        <dbReference type="ARBA" id="ARBA00023002"/>
    </source>
</evidence>
<evidence type="ECO:0000256" key="5">
    <source>
        <dbReference type="ARBA" id="ARBA00051231"/>
    </source>
</evidence>
<dbReference type="Gene3D" id="3.40.50.970">
    <property type="match status" value="1"/>
</dbReference>
<dbReference type="Pfam" id="PF00676">
    <property type="entry name" value="E1_dh"/>
    <property type="match status" value="1"/>
</dbReference>
<dbReference type="PANTHER" id="PTHR11516:SF60">
    <property type="entry name" value="PYRUVATE DEHYDROGENASE E1 COMPONENT SUBUNIT ALPHA"/>
    <property type="match status" value="1"/>
</dbReference>
<dbReference type="GO" id="GO:0006086">
    <property type="term" value="P:pyruvate decarboxylation to acetyl-CoA"/>
    <property type="evidence" value="ECO:0007669"/>
    <property type="project" value="TreeGrafter"/>
</dbReference>
<dbReference type="InterPro" id="IPR001017">
    <property type="entry name" value="DH_E1"/>
</dbReference>
<dbReference type="InterPro" id="IPR050642">
    <property type="entry name" value="PDH_E1_Alpha_Subunit"/>
</dbReference>
<gene>
    <name evidence="7" type="ORF">HH303_14485</name>
</gene>
<evidence type="ECO:0000313" key="8">
    <source>
        <dbReference type="Proteomes" id="UP000539372"/>
    </source>
</evidence>
<comment type="cofactor">
    <cofactor evidence="1">
        <name>thiamine diphosphate</name>
        <dbReference type="ChEBI" id="CHEBI:58937"/>
    </cofactor>
</comment>
<keyword evidence="8" id="KW-1185">Reference proteome</keyword>
<evidence type="ECO:0000259" key="6">
    <source>
        <dbReference type="Pfam" id="PF00676"/>
    </source>
</evidence>
<dbReference type="EMBL" id="JABBNT010000004">
    <property type="protein sequence ID" value="NMM45701.1"/>
    <property type="molecule type" value="Genomic_DNA"/>
</dbReference>
<dbReference type="PANTHER" id="PTHR11516">
    <property type="entry name" value="PYRUVATE DEHYDROGENASE E1 COMPONENT, ALPHA SUBUNIT BACTERIAL AND ORGANELLAR"/>
    <property type="match status" value="1"/>
</dbReference>
<dbReference type="InterPro" id="IPR029061">
    <property type="entry name" value="THDP-binding"/>
</dbReference>
<feature type="domain" description="Dehydrogenase E1 component" evidence="6">
    <location>
        <begin position="62"/>
        <end position="354"/>
    </location>
</feature>
<comment type="catalytic activity">
    <reaction evidence="5">
        <text>N(6)-[(R)-lipoyl]-L-lysyl-[protein] + pyruvate + H(+) = N(6)-[(R)-S(8)-acetyldihydrolipoyl]-L-lysyl-[protein] + CO2</text>
        <dbReference type="Rhea" id="RHEA:19189"/>
        <dbReference type="Rhea" id="RHEA-COMP:10474"/>
        <dbReference type="Rhea" id="RHEA-COMP:10478"/>
        <dbReference type="ChEBI" id="CHEBI:15361"/>
        <dbReference type="ChEBI" id="CHEBI:15378"/>
        <dbReference type="ChEBI" id="CHEBI:16526"/>
        <dbReference type="ChEBI" id="CHEBI:83099"/>
        <dbReference type="ChEBI" id="CHEBI:83111"/>
        <dbReference type="EC" id="1.2.4.1"/>
    </reaction>
</comment>